<sequence>MQYTGEEPVPETIDYYIDSSAVTGRTLSENGYAELTNRGNNVEQHDEEIDVTIEWEDDSESFLLTQD</sequence>
<dbReference type="Proteomes" id="UP000240509">
    <property type="component" value="Unassembled WGS sequence"/>
</dbReference>
<dbReference type="AlphaFoldDB" id="A0A2T4U3D1"/>
<protein>
    <submittedName>
        <fullName evidence="1">Uncharacterized protein</fullName>
    </submittedName>
</protein>
<organism evidence="1 2">
    <name type="scientific">Alkalicoccus saliphilus</name>
    <dbReference type="NCBI Taxonomy" id="200989"/>
    <lineage>
        <taxon>Bacteria</taxon>
        <taxon>Bacillati</taxon>
        <taxon>Bacillota</taxon>
        <taxon>Bacilli</taxon>
        <taxon>Bacillales</taxon>
        <taxon>Bacillaceae</taxon>
        <taxon>Alkalicoccus</taxon>
    </lineage>
</organism>
<reference evidence="1 2" key="1">
    <citation type="submission" date="2018-03" db="EMBL/GenBank/DDBJ databases">
        <title>Alkalicoccus saliphilus sp. nov., isolated from a mineral pool.</title>
        <authorList>
            <person name="Zhao B."/>
        </authorList>
    </citation>
    <scope>NUCLEOTIDE SEQUENCE [LARGE SCALE GENOMIC DNA]</scope>
    <source>
        <strain evidence="1 2">6AG</strain>
    </source>
</reference>
<evidence type="ECO:0000313" key="2">
    <source>
        <dbReference type="Proteomes" id="UP000240509"/>
    </source>
</evidence>
<proteinExistence type="predicted"/>
<gene>
    <name evidence="1" type="ORF">C6Y45_14285</name>
</gene>
<accession>A0A2T4U3D1</accession>
<dbReference type="EMBL" id="PZJJ01000031">
    <property type="protein sequence ID" value="PTL37865.1"/>
    <property type="molecule type" value="Genomic_DNA"/>
</dbReference>
<comment type="caution">
    <text evidence="1">The sequence shown here is derived from an EMBL/GenBank/DDBJ whole genome shotgun (WGS) entry which is preliminary data.</text>
</comment>
<evidence type="ECO:0000313" key="1">
    <source>
        <dbReference type="EMBL" id="PTL37865.1"/>
    </source>
</evidence>
<keyword evidence="2" id="KW-1185">Reference proteome</keyword>
<name>A0A2T4U3D1_9BACI</name>
<dbReference type="OrthoDB" id="1928231at2"/>